<dbReference type="Proteomes" id="UP001279734">
    <property type="component" value="Unassembled WGS sequence"/>
</dbReference>
<comment type="caution">
    <text evidence="1">The sequence shown here is derived from an EMBL/GenBank/DDBJ whole genome shotgun (WGS) entry which is preliminary data.</text>
</comment>
<dbReference type="AlphaFoldDB" id="A0AAD3XMI8"/>
<keyword evidence="2" id="KW-1185">Reference proteome</keyword>
<dbReference type="EMBL" id="BSYO01000009">
    <property type="protein sequence ID" value="GMH09795.1"/>
    <property type="molecule type" value="Genomic_DNA"/>
</dbReference>
<protein>
    <submittedName>
        <fullName evidence="1">Uncharacterized protein</fullName>
    </submittedName>
</protein>
<name>A0AAD3XMI8_NEPGR</name>
<reference evidence="1" key="1">
    <citation type="submission" date="2023-05" db="EMBL/GenBank/DDBJ databases">
        <title>Nepenthes gracilis genome sequencing.</title>
        <authorList>
            <person name="Fukushima K."/>
        </authorList>
    </citation>
    <scope>NUCLEOTIDE SEQUENCE</scope>
    <source>
        <strain evidence="1">SING2019-196</strain>
    </source>
</reference>
<organism evidence="1 2">
    <name type="scientific">Nepenthes gracilis</name>
    <name type="common">Slender pitcher plant</name>
    <dbReference type="NCBI Taxonomy" id="150966"/>
    <lineage>
        <taxon>Eukaryota</taxon>
        <taxon>Viridiplantae</taxon>
        <taxon>Streptophyta</taxon>
        <taxon>Embryophyta</taxon>
        <taxon>Tracheophyta</taxon>
        <taxon>Spermatophyta</taxon>
        <taxon>Magnoliopsida</taxon>
        <taxon>eudicotyledons</taxon>
        <taxon>Gunneridae</taxon>
        <taxon>Pentapetalae</taxon>
        <taxon>Caryophyllales</taxon>
        <taxon>Nepenthaceae</taxon>
        <taxon>Nepenthes</taxon>
    </lineage>
</organism>
<evidence type="ECO:0000313" key="1">
    <source>
        <dbReference type="EMBL" id="GMH09795.1"/>
    </source>
</evidence>
<accession>A0AAD3XMI8</accession>
<sequence>MQFLTDPGNQQVMVSSPMIAPAQVEEVVADEDDFHDPMLRAIQMILKENDTLKCLDSFSLEQRLIDGDLSVYALGSDAFWGALWRNNAVVEE</sequence>
<proteinExistence type="predicted"/>
<gene>
    <name evidence="1" type="ORF">Nepgr_011636</name>
</gene>
<evidence type="ECO:0000313" key="2">
    <source>
        <dbReference type="Proteomes" id="UP001279734"/>
    </source>
</evidence>